<dbReference type="RefSeq" id="WP_127738957.1">
    <property type="nucleotide sequence ID" value="NZ_JARMUX010000019.1"/>
</dbReference>
<organism evidence="2 3">
    <name type="scientific">Niallia taxi</name>
    <dbReference type="NCBI Taxonomy" id="2499688"/>
    <lineage>
        <taxon>Bacteria</taxon>
        <taxon>Bacillati</taxon>
        <taxon>Bacillota</taxon>
        <taxon>Bacilli</taxon>
        <taxon>Bacillales</taxon>
        <taxon>Bacillaceae</taxon>
        <taxon>Niallia</taxon>
    </lineage>
</organism>
<keyword evidence="1" id="KW-0812">Transmembrane</keyword>
<dbReference type="AlphaFoldDB" id="A0A437K9V7"/>
<dbReference type="EMBL" id="RZTZ01000005">
    <property type="protein sequence ID" value="RVT61500.1"/>
    <property type="molecule type" value="Genomic_DNA"/>
</dbReference>
<feature type="transmembrane region" description="Helical" evidence="1">
    <location>
        <begin position="42"/>
        <end position="60"/>
    </location>
</feature>
<name>A0A437K9V7_9BACI</name>
<keyword evidence="1" id="KW-0472">Membrane</keyword>
<dbReference type="Proteomes" id="UP000288024">
    <property type="component" value="Unassembled WGS sequence"/>
</dbReference>
<evidence type="ECO:0000313" key="2">
    <source>
        <dbReference type="EMBL" id="RVT61500.1"/>
    </source>
</evidence>
<evidence type="ECO:0000313" key="3">
    <source>
        <dbReference type="Proteomes" id="UP000288024"/>
    </source>
</evidence>
<dbReference type="GeneID" id="87616632"/>
<accession>A0A437K9V7</accession>
<dbReference type="InterPro" id="IPR025324">
    <property type="entry name" value="DUF4230"/>
</dbReference>
<dbReference type="Pfam" id="PF14014">
    <property type="entry name" value="DUF4230"/>
    <property type="match status" value="1"/>
</dbReference>
<keyword evidence="3" id="KW-1185">Reference proteome</keyword>
<gene>
    <name evidence="2" type="ORF">EM808_14715</name>
</gene>
<evidence type="ECO:0000256" key="1">
    <source>
        <dbReference type="SAM" id="Phobius"/>
    </source>
</evidence>
<proteinExistence type="predicted"/>
<keyword evidence="1" id="KW-1133">Transmembrane helix</keyword>
<protein>
    <submittedName>
        <fullName evidence="2">DUF4230 domain-containing protein</fullName>
    </submittedName>
</protein>
<reference evidence="2 3" key="1">
    <citation type="submission" date="2019-01" db="EMBL/GenBank/DDBJ databases">
        <title>Bacillus sp. M5HDSG1-1, whole genome shotgun sequence.</title>
        <authorList>
            <person name="Tuo L."/>
        </authorList>
    </citation>
    <scope>NUCLEOTIDE SEQUENCE [LARGE SCALE GENOMIC DNA]</scope>
    <source>
        <strain evidence="2 3">M5HDSG1-1</strain>
    </source>
</reference>
<sequence length="238" mass="26822">MKRKDWKQANREQAAAVMEAERSSYFPRIGFFNKTKRQIKRSFFLIVILLLLAAAVIVWWKTMLADEPAIKQGSFVEQMKDLSSLATSQAFVKVILEKEDNEIFGKEISANLPGTQRKILLVVPGSVTAGVDLEGLESDRITVDEDNKEISLKLPHAEFLQEPSIDFDQVETYSISGLFRGDVDWEEGYQLAAEAKEEIAKEAESQGVLAKAEANAEKSLKEFYSQLGYSVKVEYTED</sequence>
<comment type="caution">
    <text evidence="2">The sequence shown here is derived from an EMBL/GenBank/DDBJ whole genome shotgun (WGS) entry which is preliminary data.</text>
</comment>